<name>A0ABX4XQ92_9LIST</name>
<comment type="caution">
    <text evidence="10">The sequence shown here is derived from an EMBL/GenBank/DDBJ whole genome shotgun (WGS) entry which is preliminary data.</text>
</comment>
<feature type="transmembrane region" description="Helical" evidence="8">
    <location>
        <begin position="298"/>
        <end position="317"/>
    </location>
</feature>
<feature type="transmembrane region" description="Helical" evidence="8">
    <location>
        <begin position="49"/>
        <end position="69"/>
    </location>
</feature>
<dbReference type="PANTHER" id="PTHR23522:SF10">
    <property type="entry name" value="3-PHENYLPROPIONIC ACID TRANSPORTER-RELATED"/>
    <property type="match status" value="1"/>
</dbReference>
<evidence type="ECO:0000256" key="7">
    <source>
        <dbReference type="ARBA" id="ARBA00023136"/>
    </source>
</evidence>
<feature type="transmembrane region" description="Helical" evidence="8">
    <location>
        <begin position="337"/>
        <end position="359"/>
    </location>
</feature>
<keyword evidence="7 8" id="KW-0472">Membrane</keyword>
<feature type="domain" description="Major facilitator superfamily (MFS) profile" evidence="9">
    <location>
        <begin position="1"/>
        <end position="390"/>
    </location>
</feature>
<dbReference type="InterPro" id="IPR036259">
    <property type="entry name" value="MFS_trans_sf"/>
</dbReference>
<feature type="transmembrane region" description="Helical" evidence="8">
    <location>
        <begin position="275"/>
        <end position="292"/>
    </location>
</feature>
<sequence>MEIFSVNQERERRLFSWLYVCMYMAFSFGLTQFTPFLSKIGYDEMERGILLSSYALITIFLQMFIGFFADKYQTIKRFIVVLMIIYLLTTCLFYLTESKLFFLHLLLLAISGGLINTCTGLSDTWILKSSPYLRNNFPFIKAFGSIGWAGGSILLSFLIAKAGYTGLSFGIFLLSLFSLVLIFFLTDVGESAKHSAKVTLADFKEVIFNKDYRLLVFILFLLYSVIIANNITVVDKMLQLGASDLQIGYKWSIQSLLEIPSYLFGAAFLRKYSNFALLMICAVTLTTQFIGFSLTENVWVIILLSGLQFLTTPIIMIASKQLIFHMTTERMQSTSQLFALSIFTGLSSLLIPIVAGSLIKYFNVNLTLLLLATLPIIAFGCIIFLKKRVIIHA</sequence>
<feature type="transmembrane region" description="Helical" evidence="8">
    <location>
        <begin position="101"/>
        <end position="127"/>
    </location>
</feature>
<keyword evidence="2" id="KW-0813">Transport</keyword>
<dbReference type="PROSITE" id="PS50850">
    <property type="entry name" value="MFS"/>
    <property type="match status" value="1"/>
</dbReference>
<evidence type="ECO:0000259" key="9">
    <source>
        <dbReference type="PROSITE" id="PS50850"/>
    </source>
</evidence>
<dbReference type="Proteomes" id="UP000236500">
    <property type="component" value="Unassembled WGS sequence"/>
</dbReference>
<evidence type="ECO:0000256" key="4">
    <source>
        <dbReference type="ARBA" id="ARBA00022519"/>
    </source>
</evidence>
<protein>
    <submittedName>
        <fullName evidence="10">MFS transporter</fullName>
    </submittedName>
</protein>
<evidence type="ECO:0000256" key="1">
    <source>
        <dbReference type="ARBA" id="ARBA00004429"/>
    </source>
</evidence>
<gene>
    <name evidence="10" type="ORF">BMT55_04305</name>
</gene>
<accession>A0ABX4XQ92</accession>
<proteinExistence type="predicted"/>
<dbReference type="InterPro" id="IPR024989">
    <property type="entry name" value="MFS_assoc_dom"/>
</dbReference>
<keyword evidence="5 8" id="KW-0812">Transmembrane</keyword>
<evidence type="ECO:0000313" key="11">
    <source>
        <dbReference type="Proteomes" id="UP000236500"/>
    </source>
</evidence>
<keyword evidence="11" id="KW-1185">Reference proteome</keyword>
<feature type="transmembrane region" description="Helical" evidence="8">
    <location>
        <begin position="214"/>
        <end position="231"/>
    </location>
</feature>
<evidence type="ECO:0000256" key="6">
    <source>
        <dbReference type="ARBA" id="ARBA00022989"/>
    </source>
</evidence>
<dbReference type="InterPro" id="IPR020846">
    <property type="entry name" value="MFS_dom"/>
</dbReference>
<dbReference type="EMBL" id="MPDH01000003">
    <property type="protein sequence ID" value="PNP93993.1"/>
    <property type="molecule type" value="Genomic_DNA"/>
</dbReference>
<evidence type="ECO:0000313" key="10">
    <source>
        <dbReference type="EMBL" id="PNP93993.1"/>
    </source>
</evidence>
<reference evidence="10 11" key="1">
    <citation type="submission" date="2016-11" db="EMBL/GenBank/DDBJ databases">
        <title>Whole Genome Sequence of Listeria newyorkensis.</title>
        <authorList>
            <person name="Frink S."/>
            <person name="Morales C."/>
            <person name="Kiang D."/>
        </authorList>
    </citation>
    <scope>NUCLEOTIDE SEQUENCE [LARGE SCALE GENOMIC DNA]</scope>
    <source>
        <strain evidence="10 11">F1604011-044</strain>
    </source>
</reference>
<dbReference type="PANTHER" id="PTHR23522">
    <property type="entry name" value="BLL5896 PROTEIN"/>
    <property type="match status" value="1"/>
</dbReference>
<keyword evidence="3" id="KW-1003">Cell membrane</keyword>
<evidence type="ECO:0000256" key="8">
    <source>
        <dbReference type="SAM" id="Phobius"/>
    </source>
</evidence>
<dbReference type="SUPFAM" id="SSF103473">
    <property type="entry name" value="MFS general substrate transporter"/>
    <property type="match status" value="1"/>
</dbReference>
<feature type="transmembrane region" description="Helical" evidence="8">
    <location>
        <begin position="166"/>
        <end position="185"/>
    </location>
</feature>
<comment type="subcellular location">
    <subcellularLocation>
        <location evidence="1">Cell inner membrane</location>
        <topology evidence="1">Multi-pass membrane protein</topology>
    </subcellularLocation>
</comment>
<keyword evidence="4" id="KW-0997">Cell inner membrane</keyword>
<keyword evidence="6 8" id="KW-1133">Transmembrane helix</keyword>
<feature type="transmembrane region" description="Helical" evidence="8">
    <location>
        <begin position="365"/>
        <end position="385"/>
    </location>
</feature>
<feature type="transmembrane region" description="Helical" evidence="8">
    <location>
        <begin position="139"/>
        <end position="160"/>
    </location>
</feature>
<dbReference type="Gene3D" id="1.20.1250.20">
    <property type="entry name" value="MFS general substrate transporter like domains"/>
    <property type="match status" value="2"/>
</dbReference>
<feature type="transmembrane region" description="Helical" evidence="8">
    <location>
        <begin position="78"/>
        <end position="95"/>
    </location>
</feature>
<evidence type="ECO:0000256" key="3">
    <source>
        <dbReference type="ARBA" id="ARBA00022475"/>
    </source>
</evidence>
<evidence type="ECO:0000256" key="2">
    <source>
        <dbReference type="ARBA" id="ARBA00022448"/>
    </source>
</evidence>
<feature type="transmembrane region" description="Helical" evidence="8">
    <location>
        <begin position="14"/>
        <end position="37"/>
    </location>
</feature>
<dbReference type="Pfam" id="PF12832">
    <property type="entry name" value="MFS_1_like"/>
    <property type="match status" value="1"/>
</dbReference>
<organism evidence="10 11">
    <name type="scientific">Listeria newyorkensis</name>
    <dbReference type="NCBI Taxonomy" id="1497681"/>
    <lineage>
        <taxon>Bacteria</taxon>
        <taxon>Bacillati</taxon>
        <taxon>Bacillota</taxon>
        <taxon>Bacilli</taxon>
        <taxon>Bacillales</taxon>
        <taxon>Listeriaceae</taxon>
        <taxon>Listeria</taxon>
    </lineage>
</organism>
<evidence type="ECO:0000256" key="5">
    <source>
        <dbReference type="ARBA" id="ARBA00022692"/>
    </source>
</evidence>